<evidence type="ECO:0000256" key="3">
    <source>
        <dbReference type="ARBA" id="ARBA00023163"/>
    </source>
</evidence>
<accession>B9KXY6</accession>
<dbReference type="InterPro" id="IPR051081">
    <property type="entry name" value="HTH_MetalResp_TranReg"/>
</dbReference>
<dbReference type="AlphaFoldDB" id="B9KXY6"/>
<dbReference type="PRINTS" id="PR00778">
    <property type="entry name" value="HTHARSR"/>
</dbReference>
<evidence type="ECO:0000256" key="1">
    <source>
        <dbReference type="ARBA" id="ARBA00023015"/>
    </source>
</evidence>
<dbReference type="EMBL" id="CP001275">
    <property type="protein sequence ID" value="ACM04811.1"/>
    <property type="molecule type" value="Genomic_DNA"/>
</dbReference>
<dbReference type="OrthoDB" id="142007at2"/>
<dbReference type="InterPro" id="IPR036388">
    <property type="entry name" value="WH-like_DNA-bd_sf"/>
</dbReference>
<dbReference type="GO" id="GO:0003677">
    <property type="term" value="F:DNA binding"/>
    <property type="evidence" value="ECO:0007669"/>
    <property type="project" value="UniProtKB-KW"/>
</dbReference>
<evidence type="ECO:0000259" key="4">
    <source>
        <dbReference type="PROSITE" id="PS50987"/>
    </source>
</evidence>
<proteinExistence type="predicted"/>
<dbReference type="PANTHER" id="PTHR33154">
    <property type="entry name" value="TRANSCRIPTIONAL REGULATOR, ARSR FAMILY"/>
    <property type="match status" value="1"/>
</dbReference>
<keyword evidence="1" id="KW-0805">Transcription regulation</keyword>
<evidence type="ECO:0000313" key="5">
    <source>
        <dbReference type="EMBL" id="ACM04811.1"/>
    </source>
</evidence>
<sequence>MGELLIGRPALKLEVAISVPLDLTSVISLVFRATDARRFERWLVEARKALGAEWEHDLDTLLGFSGRLLYYVEELLMSFDPFRPEHREAGFEDYIAHLKRLPAWAYRSMAIQAVLRVALDRGVLEAPPESEDAAAWRSFIEPGLTRADADEVVRLVLAPEQLKERTVRLLERFWRELYAAEFERALPAMRRALRQAKATTFASVAAAFEELSGHRLPDEVQLALPRVERVTFCPSYYLGNFVQFILYPPELILYFNCQRTSAATQPEVESVISPDLLPGLRALGDGTRLRIIELLRNGERYAQEIVGMLGISQSAVSRHLAMLEAAGIVTVRPANGMKYYAINSQRLRQIAEELERIGSVESFSTEHDKSNGLRAGFSRASGRSLLAEEKPPHSTVG</sequence>
<dbReference type="Gene3D" id="1.10.10.10">
    <property type="entry name" value="Winged helix-like DNA-binding domain superfamily/Winged helix DNA-binding domain"/>
    <property type="match status" value="1"/>
</dbReference>
<dbReference type="SUPFAM" id="SSF46785">
    <property type="entry name" value="Winged helix' DNA-binding domain"/>
    <property type="match status" value="1"/>
</dbReference>
<keyword evidence="3" id="KW-0804">Transcription</keyword>
<reference evidence="5 6" key="1">
    <citation type="journal article" date="2009" name="PLoS ONE">
        <title>Complete genome sequence of the aerobic CO-oxidizing thermophile Thermomicrobium roseum.</title>
        <authorList>
            <person name="Wu D."/>
            <person name="Raymond J."/>
            <person name="Wu M."/>
            <person name="Chatterji S."/>
            <person name="Ren Q."/>
            <person name="Graham J.E."/>
            <person name="Bryant D.A."/>
            <person name="Robb F."/>
            <person name="Colman A."/>
            <person name="Tallon L.J."/>
            <person name="Badger J.H."/>
            <person name="Madupu R."/>
            <person name="Ward N.L."/>
            <person name="Eisen J.A."/>
        </authorList>
    </citation>
    <scope>NUCLEOTIDE SEQUENCE [LARGE SCALE GENOMIC DNA]</scope>
    <source>
        <strain evidence="6">ATCC 27502 / DSM 5159 / P-2</strain>
    </source>
</reference>
<gene>
    <name evidence="5" type="ordered locus">trd_0328</name>
</gene>
<evidence type="ECO:0000313" key="6">
    <source>
        <dbReference type="Proteomes" id="UP000000447"/>
    </source>
</evidence>
<dbReference type="eggNOG" id="COG0640">
    <property type="taxonomic scope" value="Bacteria"/>
</dbReference>
<organism evidence="5 6">
    <name type="scientific">Thermomicrobium roseum (strain ATCC 27502 / DSM 5159 / P-2)</name>
    <dbReference type="NCBI Taxonomy" id="309801"/>
    <lineage>
        <taxon>Bacteria</taxon>
        <taxon>Pseudomonadati</taxon>
        <taxon>Thermomicrobiota</taxon>
        <taxon>Thermomicrobia</taxon>
        <taxon>Thermomicrobiales</taxon>
        <taxon>Thermomicrobiaceae</taxon>
        <taxon>Thermomicrobium</taxon>
    </lineage>
</organism>
<keyword evidence="6" id="KW-1185">Reference proteome</keyword>
<dbReference type="PANTHER" id="PTHR33154:SF36">
    <property type="entry name" value="TRANSCRIPTIONAL REGULATOR"/>
    <property type="match status" value="1"/>
</dbReference>
<evidence type="ECO:0000256" key="2">
    <source>
        <dbReference type="ARBA" id="ARBA00023125"/>
    </source>
</evidence>
<dbReference type="KEGG" id="tro:trd_0328"/>
<dbReference type="Proteomes" id="UP000000447">
    <property type="component" value="Chromosome"/>
</dbReference>
<dbReference type="PROSITE" id="PS50987">
    <property type="entry name" value="HTH_ARSR_2"/>
    <property type="match status" value="1"/>
</dbReference>
<dbReference type="HOGENOM" id="CLU_773641_0_0_0"/>
<dbReference type="STRING" id="309801.trd_0328"/>
<dbReference type="InterPro" id="IPR036390">
    <property type="entry name" value="WH_DNA-bd_sf"/>
</dbReference>
<dbReference type="Pfam" id="PF01022">
    <property type="entry name" value="HTH_5"/>
    <property type="match status" value="1"/>
</dbReference>
<dbReference type="GO" id="GO:0003700">
    <property type="term" value="F:DNA-binding transcription factor activity"/>
    <property type="evidence" value="ECO:0007669"/>
    <property type="project" value="InterPro"/>
</dbReference>
<protein>
    <submittedName>
        <fullName evidence="5">Transcriptional regulator, ArsR family protein</fullName>
    </submittedName>
</protein>
<dbReference type="SMART" id="SM00418">
    <property type="entry name" value="HTH_ARSR"/>
    <property type="match status" value="1"/>
</dbReference>
<feature type="domain" description="HTH arsR-type" evidence="4">
    <location>
        <begin position="268"/>
        <end position="362"/>
    </location>
</feature>
<dbReference type="RefSeq" id="WP_012641736.1">
    <property type="nucleotide sequence ID" value="NC_011959.1"/>
</dbReference>
<dbReference type="CDD" id="cd00090">
    <property type="entry name" value="HTH_ARSR"/>
    <property type="match status" value="1"/>
</dbReference>
<dbReference type="NCBIfam" id="NF033788">
    <property type="entry name" value="HTH_metalloreg"/>
    <property type="match status" value="1"/>
</dbReference>
<dbReference type="InterPro" id="IPR011991">
    <property type="entry name" value="ArsR-like_HTH"/>
</dbReference>
<name>B9KXY6_THERP</name>
<keyword evidence="2" id="KW-0238">DNA-binding</keyword>
<dbReference type="InterPro" id="IPR001845">
    <property type="entry name" value="HTH_ArsR_DNA-bd_dom"/>
</dbReference>